<keyword evidence="2" id="KW-0732">Signal</keyword>
<name>R9P3H7_PSEHS</name>
<proteinExistence type="predicted"/>
<sequence>MKSRFLAALHWLSMLVDTSIAKAYRLMCTQHTVRRRCDVDEMLAPVLEVMSCEHGAHMQLSRRSQQDASKQHASHESGLSAARAGS</sequence>
<evidence type="ECO:0000313" key="3">
    <source>
        <dbReference type="EMBL" id="GAC96003.1"/>
    </source>
</evidence>
<feature type="signal peptide" evidence="2">
    <location>
        <begin position="1"/>
        <end position="21"/>
    </location>
</feature>
<gene>
    <name evidence="3" type="ORF">PHSY_003582</name>
</gene>
<dbReference type="RefSeq" id="XP_012189590.1">
    <property type="nucleotide sequence ID" value="XM_012334200.1"/>
</dbReference>
<dbReference type="HOGENOM" id="CLU_2498830_0_0_1"/>
<evidence type="ECO:0008006" key="5">
    <source>
        <dbReference type="Google" id="ProtNLM"/>
    </source>
</evidence>
<dbReference type="Proteomes" id="UP000014071">
    <property type="component" value="Unassembled WGS sequence"/>
</dbReference>
<keyword evidence="4" id="KW-1185">Reference proteome</keyword>
<dbReference type="GeneID" id="24108869"/>
<evidence type="ECO:0000256" key="1">
    <source>
        <dbReference type="SAM" id="MobiDB-lite"/>
    </source>
</evidence>
<dbReference type="EMBL" id="DF238799">
    <property type="protein sequence ID" value="GAC96003.1"/>
    <property type="molecule type" value="Genomic_DNA"/>
</dbReference>
<feature type="region of interest" description="Disordered" evidence="1">
    <location>
        <begin position="58"/>
        <end position="86"/>
    </location>
</feature>
<feature type="chain" id="PRO_5004478232" description="Secreted protein" evidence="2">
    <location>
        <begin position="22"/>
        <end position="86"/>
    </location>
</feature>
<protein>
    <recommendedName>
        <fullName evidence="5">Secreted protein</fullName>
    </recommendedName>
</protein>
<evidence type="ECO:0000256" key="2">
    <source>
        <dbReference type="SAM" id="SignalP"/>
    </source>
</evidence>
<accession>R9P3H7</accession>
<organism evidence="3 4">
    <name type="scientific">Pseudozyma hubeiensis (strain SY62)</name>
    <name type="common">Yeast</name>
    <dbReference type="NCBI Taxonomy" id="1305764"/>
    <lineage>
        <taxon>Eukaryota</taxon>
        <taxon>Fungi</taxon>
        <taxon>Dikarya</taxon>
        <taxon>Basidiomycota</taxon>
        <taxon>Ustilaginomycotina</taxon>
        <taxon>Ustilaginomycetes</taxon>
        <taxon>Ustilaginales</taxon>
        <taxon>Ustilaginaceae</taxon>
        <taxon>Pseudozyma</taxon>
    </lineage>
</organism>
<reference evidence="4" key="1">
    <citation type="journal article" date="2013" name="Genome Announc.">
        <title>Draft genome sequence of the basidiomycetous yeast-like fungus Pseudozyma hubeiensis SY62, which produces an abundant amount of the biosurfactant mannosylerythritol lipids.</title>
        <authorList>
            <person name="Konishi M."/>
            <person name="Hatada Y."/>
            <person name="Horiuchi J."/>
        </authorList>
    </citation>
    <scope>NUCLEOTIDE SEQUENCE [LARGE SCALE GENOMIC DNA]</scope>
    <source>
        <strain evidence="4">SY62</strain>
    </source>
</reference>
<dbReference type="AlphaFoldDB" id="R9P3H7"/>
<evidence type="ECO:0000313" key="4">
    <source>
        <dbReference type="Proteomes" id="UP000014071"/>
    </source>
</evidence>